<proteinExistence type="predicted"/>
<sequence length="199" mass="21806">MRPSDPWNVNIHYDRRLADLVPAGAQTVLDVGCGDGFLAAAVTERAPHVVGFDRDAGVLGRARARFADAPVSWILGDAADPPFVPGSFDAVLSNAALHHLPDTHAALTNLAALVRPGGVLAVVGFARPGLRGLPWEAFTFVNRGVMIRLRGKWEHTAPIQWPPPHTYHELRQIAREALPGVRFRRLLLGRHLFVWHRPG</sequence>
<evidence type="ECO:0000259" key="1">
    <source>
        <dbReference type="Pfam" id="PF08241"/>
    </source>
</evidence>
<name>A0A0K1JP07_9MICO</name>
<dbReference type="CDD" id="cd02440">
    <property type="entry name" value="AdoMet_MTases"/>
    <property type="match status" value="1"/>
</dbReference>
<keyword evidence="3" id="KW-1185">Reference proteome</keyword>
<dbReference type="Gene3D" id="3.40.50.150">
    <property type="entry name" value="Vaccinia Virus protein VP39"/>
    <property type="match status" value="1"/>
</dbReference>
<dbReference type="RefSeq" id="WP_052596288.1">
    <property type="nucleotide sequence ID" value="NZ_CP011112.1"/>
</dbReference>
<reference evidence="2 3" key="1">
    <citation type="submission" date="2015-03" db="EMBL/GenBank/DDBJ databases">
        <title>Luteipulveratus halotolerans sp. nov., a novel actinobacterium (Dermacoccaceae) from Sarawak, Malaysia.</title>
        <authorList>
            <person name="Juboi H."/>
            <person name="Basik A."/>
            <person name="Shamsul S.S."/>
            <person name="Arnold P."/>
            <person name="Schmitt E.K."/>
            <person name="Sanglier J.-J."/>
            <person name="Yeo T."/>
        </authorList>
    </citation>
    <scope>NUCLEOTIDE SEQUENCE [LARGE SCALE GENOMIC DNA]</scope>
    <source>
        <strain evidence="2 3">MN07-A0370</strain>
    </source>
</reference>
<gene>
    <name evidence="2" type="ORF">VV02_25685</name>
</gene>
<dbReference type="STRING" id="571913.VV02_25685"/>
<dbReference type="GO" id="GO:0008757">
    <property type="term" value="F:S-adenosylmethionine-dependent methyltransferase activity"/>
    <property type="evidence" value="ECO:0007669"/>
    <property type="project" value="InterPro"/>
</dbReference>
<protein>
    <recommendedName>
        <fullName evidence="1">Methyltransferase type 11 domain-containing protein</fullName>
    </recommendedName>
</protein>
<accession>A0A0K1JP07</accession>
<dbReference type="SUPFAM" id="SSF53335">
    <property type="entry name" value="S-adenosyl-L-methionine-dependent methyltransferases"/>
    <property type="match status" value="1"/>
</dbReference>
<dbReference type="EMBL" id="CP011112">
    <property type="protein sequence ID" value="AKU18454.1"/>
    <property type="molecule type" value="Genomic_DNA"/>
</dbReference>
<dbReference type="Pfam" id="PF08241">
    <property type="entry name" value="Methyltransf_11"/>
    <property type="match status" value="1"/>
</dbReference>
<organism evidence="2 3">
    <name type="scientific">Luteipulveratus mongoliensis</name>
    <dbReference type="NCBI Taxonomy" id="571913"/>
    <lineage>
        <taxon>Bacteria</taxon>
        <taxon>Bacillati</taxon>
        <taxon>Actinomycetota</taxon>
        <taxon>Actinomycetes</taxon>
        <taxon>Micrococcales</taxon>
        <taxon>Dermacoccaceae</taxon>
        <taxon>Luteipulveratus</taxon>
    </lineage>
</organism>
<dbReference type="InterPro" id="IPR029063">
    <property type="entry name" value="SAM-dependent_MTases_sf"/>
</dbReference>
<dbReference type="PANTHER" id="PTHR43861">
    <property type="entry name" value="TRANS-ACONITATE 2-METHYLTRANSFERASE-RELATED"/>
    <property type="match status" value="1"/>
</dbReference>
<dbReference type="KEGG" id="lmoi:VV02_25685"/>
<dbReference type="InterPro" id="IPR013216">
    <property type="entry name" value="Methyltransf_11"/>
</dbReference>
<dbReference type="AlphaFoldDB" id="A0A0K1JP07"/>
<dbReference type="Proteomes" id="UP000066480">
    <property type="component" value="Chromosome"/>
</dbReference>
<evidence type="ECO:0000313" key="3">
    <source>
        <dbReference type="Proteomes" id="UP000066480"/>
    </source>
</evidence>
<feature type="domain" description="Methyltransferase type 11" evidence="1">
    <location>
        <begin position="29"/>
        <end position="121"/>
    </location>
</feature>
<evidence type="ECO:0000313" key="2">
    <source>
        <dbReference type="EMBL" id="AKU18454.1"/>
    </source>
</evidence>